<accession>A0A844SX31</accession>
<feature type="transmembrane region" description="Helical" evidence="2">
    <location>
        <begin position="97"/>
        <end position="120"/>
    </location>
</feature>
<feature type="transmembrane region" description="Helical" evidence="2">
    <location>
        <begin position="132"/>
        <end position="153"/>
    </location>
</feature>
<feature type="transmembrane region" description="Helical" evidence="2">
    <location>
        <begin position="287"/>
        <end position="308"/>
    </location>
</feature>
<dbReference type="Proteomes" id="UP000436468">
    <property type="component" value="Unassembled WGS sequence"/>
</dbReference>
<evidence type="ECO:0000256" key="2">
    <source>
        <dbReference type="SAM" id="Phobius"/>
    </source>
</evidence>
<dbReference type="AlphaFoldDB" id="A0A844SX31"/>
<sequence length="318" mass="33458">MADDNAAAVIQLHQPAPKGRAMTGAERAKAYRRRKRDAKAIPTPQSVSSRPRPPAPPLTECVSAPSVTPVAVTSDPSKIVTPSRTTTRSDGVSTRGVAPILLIVAAAALSAVGVTVNGWFARSLGATDVAGGLFLAVGAAADMVALVMPSCAARLWQGRRWGTALVGWALWLVTFAFVVTAGLGFVSTNISDVTLERASRVTPAVTTAQAALADAMAARDRECKGGVGRFCREREAAVADRRRALDGALVSVDQAADPQTDAAIKIVAWISRGTLRPSTEDFAMLRLMLLGLLPQVGGLLMMVGLNATRPRDRQTDRR</sequence>
<evidence type="ECO:0000313" key="4">
    <source>
        <dbReference type="Proteomes" id="UP000436468"/>
    </source>
</evidence>
<protein>
    <submittedName>
        <fullName evidence="3">Uncharacterized protein</fullName>
    </submittedName>
</protein>
<keyword evidence="2" id="KW-0472">Membrane</keyword>
<keyword evidence="4" id="KW-1185">Reference proteome</keyword>
<keyword evidence="2" id="KW-0812">Transmembrane</keyword>
<keyword evidence="2" id="KW-1133">Transmembrane helix</keyword>
<gene>
    <name evidence="3" type="ORF">GPL21_33140</name>
</gene>
<evidence type="ECO:0000313" key="3">
    <source>
        <dbReference type="EMBL" id="MVT69935.1"/>
    </source>
</evidence>
<organism evidence="3 4">
    <name type="scientific">Bradyrhizobium pachyrhizi</name>
    <dbReference type="NCBI Taxonomy" id="280333"/>
    <lineage>
        <taxon>Bacteria</taxon>
        <taxon>Pseudomonadati</taxon>
        <taxon>Pseudomonadota</taxon>
        <taxon>Alphaproteobacteria</taxon>
        <taxon>Hyphomicrobiales</taxon>
        <taxon>Nitrobacteraceae</taxon>
        <taxon>Bradyrhizobium</taxon>
    </lineage>
</organism>
<comment type="caution">
    <text evidence="3">The sequence shown here is derived from an EMBL/GenBank/DDBJ whole genome shotgun (WGS) entry which is preliminary data.</text>
</comment>
<dbReference type="RefSeq" id="WP_157348051.1">
    <property type="nucleotide sequence ID" value="NZ_WQNF01000036.1"/>
</dbReference>
<reference evidence="3 4" key="1">
    <citation type="submission" date="2019-12" db="EMBL/GenBank/DDBJ databases">
        <title>Draft genome sequences Bradyrhizobium cajani AMBPC1010, Bradyrhizobium pachyrhizi AMBPC1040 and Bradyrhizobium yuanmingense ALSPC3051, three plant growth promoting strains isolated from nodules of Cajanus cajan L. in Dominican Republic.</title>
        <authorList>
            <person name="Flores-Felix J.D."/>
            <person name="Araujo J."/>
            <person name="Diaz-Alcantara C."/>
            <person name="Gonzalez-Andres F."/>
            <person name="Velazquez E."/>
        </authorList>
    </citation>
    <scope>NUCLEOTIDE SEQUENCE [LARGE SCALE GENOMIC DNA]</scope>
    <source>
        <strain evidence="3 4">1040</strain>
    </source>
</reference>
<dbReference type="EMBL" id="WQNF01000036">
    <property type="protein sequence ID" value="MVT69935.1"/>
    <property type="molecule type" value="Genomic_DNA"/>
</dbReference>
<proteinExistence type="predicted"/>
<evidence type="ECO:0000256" key="1">
    <source>
        <dbReference type="SAM" id="MobiDB-lite"/>
    </source>
</evidence>
<feature type="transmembrane region" description="Helical" evidence="2">
    <location>
        <begin position="165"/>
        <end position="186"/>
    </location>
</feature>
<feature type="region of interest" description="Disordered" evidence="1">
    <location>
        <begin position="1"/>
        <end position="62"/>
    </location>
</feature>
<feature type="compositionally biased region" description="Low complexity" evidence="1">
    <location>
        <begin position="40"/>
        <end position="50"/>
    </location>
</feature>
<name>A0A844SX31_9BRAD</name>